<protein>
    <submittedName>
        <fullName evidence="2">Uncharacterized protein</fullName>
    </submittedName>
</protein>
<dbReference type="SUPFAM" id="SSF52047">
    <property type="entry name" value="RNI-like"/>
    <property type="match status" value="1"/>
</dbReference>
<accession>A0A152A9Z1</accession>
<dbReference type="AlphaFoldDB" id="A0A152A9Z1"/>
<feature type="region of interest" description="Disordered" evidence="1">
    <location>
        <begin position="1"/>
        <end position="36"/>
    </location>
</feature>
<sequence length="768" mass="88612">MGLFDDDKSNSGSKSIKNKKKIESKPKLNTSPFSNSPLFKQTLSSDSSPSLGGLAFFNLSPSKPVTNEITETSNTSNETFSNQFKLGNVNESLISTLLAPIDASCIYCDNPNVNKKNYKEHKKECNALMLESLDIYTGFVLPDRVISFILERLIRFALENHSYILLKLSIGIITRVCHKWRNKILPNIFAKQVFLVSTAQNMHEYQQLHRANHFLGVDFRYFHEGIPFQEHIVSLSASMNALINTIDKMKQAYRALENPLDKLLESVPILTRELIDLAIEKERKSITPIEYLRLESLEILNFHSLYHYNEIMHYLKLPNLKNLEFKIEATEYSYNTLDIHQITSVYDALNSFSLNIDPLVSMKFNLTNITDGLKLLQRVSLEGIHVYVKEIVELITVNYSNIVDLSLLSIIFLQSRRYPRCVKSNATSKQITKVFKSLHNHPTLRKLIIYHSQPMEMETIVGLLNNCPKMKSIDLNVNISVQSYDHVITNSTLEKLDFKINGILQPMIFEMWKTHSHITSLNVTCQEVFLYANVRNSNEPVKDLDKQHMYSLYQSIFYFHLSHLQHLGIFIFKRSDEISSIVNEIISFNCQNLTSLTVSISNDDFYSKSISMRDYISEIFRSIARNHHLTDFQLLGNILPSTLVEEFLDSSHPSIKNVTFDYITKCNLLNLSKSLQKNRTIQRFKINCITLENVPTVSDYSEFAQIFRYNHILERFEIPNLILCKPPPQFDLSLLQSLESNHSINTLVISSNLVYHLSNLTKHKFIKF</sequence>
<dbReference type="Proteomes" id="UP000076078">
    <property type="component" value="Unassembled WGS sequence"/>
</dbReference>
<evidence type="ECO:0000256" key="1">
    <source>
        <dbReference type="SAM" id="MobiDB-lite"/>
    </source>
</evidence>
<gene>
    <name evidence="2" type="ORF">DLAC_00533</name>
</gene>
<keyword evidence="3" id="KW-1185">Reference proteome</keyword>
<evidence type="ECO:0000313" key="2">
    <source>
        <dbReference type="EMBL" id="KYR03042.1"/>
    </source>
</evidence>
<dbReference type="FunCoup" id="A0A152A9Z1">
    <property type="interactions" value="6"/>
</dbReference>
<dbReference type="EMBL" id="LODT01000001">
    <property type="protein sequence ID" value="KYR03042.1"/>
    <property type="molecule type" value="Genomic_DNA"/>
</dbReference>
<proteinExistence type="predicted"/>
<reference evidence="2 3" key="1">
    <citation type="submission" date="2015-12" db="EMBL/GenBank/DDBJ databases">
        <title>Dictyostelia acquired genes for synthesis and detection of signals that induce cell-type specialization by lateral gene transfer from prokaryotes.</title>
        <authorList>
            <person name="Gloeckner G."/>
            <person name="Schaap P."/>
        </authorList>
    </citation>
    <scope>NUCLEOTIDE SEQUENCE [LARGE SCALE GENOMIC DNA]</scope>
    <source>
        <strain evidence="2 3">TK</strain>
    </source>
</reference>
<name>A0A152A9Z1_TIELA</name>
<organism evidence="2 3">
    <name type="scientific">Tieghemostelium lacteum</name>
    <name type="common">Slime mold</name>
    <name type="synonym">Dictyostelium lacteum</name>
    <dbReference type="NCBI Taxonomy" id="361077"/>
    <lineage>
        <taxon>Eukaryota</taxon>
        <taxon>Amoebozoa</taxon>
        <taxon>Evosea</taxon>
        <taxon>Eumycetozoa</taxon>
        <taxon>Dictyostelia</taxon>
        <taxon>Dictyosteliales</taxon>
        <taxon>Raperosteliaceae</taxon>
        <taxon>Tieghemostelium</taxon>
    </lineage>
</organism>
<comment type="caution">
    <text evidence="2">The sequence shown here is derived from an EMBL/GenBank/DDBJ whole genome shotgun (WGS) entry which is preliminary data.</text>
</comment>
<dbReference type="InParanoid" id="A0A152A9Z1"/>
<evidence type="ECO:0000313" key="3">
    <source>
        <dbReference type="Proteomes" id="UP000076078"/>
    </source>
</evidence>